<proteinExistence type="predicted"/>
<feature type="non-terminal residue" evidence="6">
    <location>
        <position position="1"/>
    </location>
</feature>
<comment type="caution">
    <text evidence="2">Lacks conserved residue(s) required for the propagation of feature annotation.</text>
</comment>
<dbReference type="FunFam" id="3.10.250.10:FF:000002">
    <property type="entry name" value="Scavenger receptor cysteine-rich type 1 protein M130"/>
    <property type="match status" value="1"/>
</dbReference>
<dbReference type="PROSITE" id="PS50287">
    <property type="entry name" value="SRCR_2"/>
    <property type="match status" value="2"/>
</dbReference>
<dbReference type="FunFam" id="3.10.250.10:FF:000012">
    <property type="entry name" value="CD163 molecule like 1"/>
    <property type="match status" value="1"/>
</dbReference>
<organism evidence="6 7">
    <name type="scientific">Campylorhamphus procurvoides</name>
    <dbReference type="NCBI Taxonomy" id="190295"/>
    <lineage>
        <taxon>Eukaryota</taxon>
        <taxon>Metazoa</taxon>
        <taxon>Chordata</taxon>
        <taxon>Craniata</taxon>
        <taxon>Vertebrata</taxon>
        <taxon>Euteleostomi</taxon>
        <taxon>Archelosauria</taxon>
        <taxon>Archosauria</taxon>
        <taxon>Dinosauria</taxon>
        <taxon>Saurischia</taxon>
        <taxon>Theropoda</taxon>
        <taxon>Coelurosauria</taxon>
        <taxon>Aves</taxon>
        <taxon>Neognathae</taxon>
        <taxon>Neoaves</taxon>
        <taxon>Telluraves</taxon>
        <taxon>Australaves</taxon>
        <taxon>Passeriformes</taxon>
        <taxon>Dendrocolaptidae</taxon>
        <taxon>Campylorhamphus</taxon>
    </lineage>
</organism>
<dbReference type="AlphaFoldDB" id="A0A851MZL7"/>
<feature type="domain" description="SRCR" evidence="5">
    <location>
        <begin position="5"/>
        <end position="104"/>
    </location>
</feature>
<accession>A0A851MZL7</accession>
<gene>
    <name evidence="6" type="primary">Wc11</name>
    <name evidence="6" type="ORF">CAMPRO_R03226</name>
</gene>
<dbReference type="PANTHER" id="PTHR48071">
    <property type="entry name" value="SRCR DOMAIN-CONTAINING PROTEIN"/>
    <property type="match status" value="1"/>
</dbReference>
<dbReference type="Proteomes" id="UP000614027">
    <property type="component" value="Unassembled WGS sequence"/>
</dbReference>
<feature type="disulfide bond" evidence="2">
    <location>
        <begin position="155"/>
        <end position="219"/>
    </location>
</feature>
<evidence type="ECO:0000256" key="4">
    <source>
        <dbReference type="SAM" id="Phobius"/>
    </source>
</evidence>
<dbReference type="Gene3D" id="3.10.250.10">
    <property type="entry name" value="SRCR-like domain"/>
    <property type="match status" value="2"/>
</dbReference>
<dbReference type="SMART" id="SM00202">
    <property type="entry name" value="SR"/>
    <property type="match status" value="2"/>
</dbReference>
<protein>
    <submittedName>
        <fullName evidence="6">WC11 protein</fullName>
    </submittedName>
</protein>
<dbReference type="PROSITE" id="PS00420">
    <property type="entry name" value="SRCR_1"/>
    <property type="match status" value="1"/>
</dbReference>
<feature type="transmembrane region" description="Helical" evidence="4">
    <location>
        <begin position="262"/>
        <end position="284"/>
    </location>
</feature>
<evidence type="ECO:0000313" key="7">
    <source>
        <dbReference type="Proteomes" id="UP000614027"/>
    </source>
</evidence>
<dbReference type="Pfam" id="PF00530">
    <property type="entry name" value="SRCR"/>
    <property type="match status" value="2"/>
</dbReference>
<feature type="disulfide bond" evidence="2">
    <location>
        <begin position="72"/>
        <end position="82"/>
    </location>
</feature>
<dbReference type="GO" id="GO:0031638">
    <property type="term" value="P:zymogen activation"/>
    <property type="evidence" value="ECO:0007669"/>
    <property type="project" value="TreeGrafter"/>
</dbReference>
<dbReference type="InterPro" id="IPR001190">
    <property type="entry name" value="SRCR"/>
</dbReference>
<feature type="disulfide bond" evidence="2">
    <location>
        <begin position="168"/>
        <end position="229"/>
    </location>
</feature>
<dbReference type="EMBL" id="WBMV01006454">
    <property type="protein sequence ID" value="NXC32977.1"/>
    <property type="molecule type" value="Genomic_DNA"/>
</dbReference>
<feature type="domain" description="SRCR" evidence="5">
    <location>
        <begin position="130"/>
        <end position="230"/>
    </location>
</feature>
<dbReference type="OrthoDB" id="536948at2759"/>
<evidence type="ECO:0000256" key="2">
    <source>
        <dbReference type="PROSITE-ProRule" id="PRU00196"/>
    </source>
</evidence>
<dbReference type="SUPFAM" id="SSF56487">
    <property type="entry name" value="SRCR-like"/>
    <property type="match status" value="2"/>
</dbReference>
<evidence type="ECO:0000259" key="5">
    <source>
        <dbReference type="PROSITE" id="PS50287"/>
    </source>
</evidence>
<keyword evidence="4" id="KW-0812">Transmembrane</keyword>
<feature type="disulfide bond" evidence="2">
    <location>
        <begin position="199"/>
        <end position="209"/>
    </location>
</feature>
<sequence>EFTALRLENSQGCSGRLQVWYNGTWGSVCSNSMNLKAVSLACKELGCGDGYLEPQLGQGNVAGTAWLDRVECGERNRSFWECPSAPWNPQSCTEAQDEAHIVCSGTRPEATPAPGGACPNGSSCTDRDKIRVVGGESGCSGRVELWHRGSWGTVCDDSWDMEDAQVVCRQLGCGPAVSALPEAAFGEGSGPIWLEHVECRGTELSLQDCWARPGDGGLCRHKEDAAVNCSGELSGAGAPPRAAAKSQGREPTRGRPPRSGTVSVPVIICIVQGILLCLLLALLARQKRSSRARRR</sequence>
<feature type="region of interest" description="Disordered" evidence="3">
    <location>
        <begin position="232"/>
        <end position="260"/>
    </location>
</feature>
<dbReference type="PANTHER" id="PTHR48071:SF27">
    <property type="entry name" value="SCAVENGER RECEPTOR CYSTEINE-RICH TYPE 1 PROTEIN M130-LIKE"/>
    <property type="match status" value="1"/>
</dbReference>
<keyword evidence="1 2" id="KW-1015">Disulfide bond</keyword>
<name>A0A851MZL7_9DEND</name>
<evidence type="ECO:0000256" key="3">
    <source>
        <dbReference type="SAM" id="MobiDB-lite"/>
    </source>
</evidence>
<keyword evidence="4" id="KW-0472">Membrane</keyword>
<comment type="caution">
    <text evidence="6">The sequence shown here is derived from an EMBL/GenBank/DDBJ whole genome shotgun (WGS) entry which is preliminary data.</text>
</comment>
<feature type="disulfide bond" evidence="2">
    <location>
        <begin position="42"/>
        <end position="103"/>
    </location>
</feature>
<keyword evidence="7" id="KW-1185">Reference proteome</keyword>
<evidence type="ECO:0000313" key="6">
    <source>
        <dbReference type="EMBL" id="NXC32977.1"/>
    </source>
</evidence>
<keyword evidence="4" id="KW-1133">Transmembrane helix</keyword>
<reference evidence="6" key="1">
    <citation type="submission" date="2019-09" db="EMBL/GenBank/DDBJ databases">
        <title>Bird 10,000 Genomes (B10K) Project - Family phase.</title>
        <authorList>
            <person name="Zhang G."/>
        </authorList>
    </citation>
    <scope>NUCLEOTIDE SEQUENCE</scope>
    <source>
        <strain evidence="6">B10K-DU-001-09</strain>
        <tissue evidence="6">Muscle</tissue>
    </source>
</reference>
<dbReference type="PRINTS" id="PR00258">
    <property type="entry name" value="SPERACTRCPTR"/>
</dbReference>
<evidence type="ECO:0000256" key="1">
    <source>
        <dbReference type="ARBA" id="ARBA00023157"/>
    </source>
</evidence>
<feature type="non-terminal residue" evidence="6">
    <location>
        <position position="295"/>
    </location>
</feature>
<dbReference type="GO" id="GO:0005615">
    <property type="term" value="C:extracellular space"/>
    <property type="evidence" value="ECO:0007669"/>
    <property type="project" value="TreeGrafter"/>
</dbReference>
<dbReference type="InterPro" id="IPR036772">
    <property type="entry name" value="SRCR-like_dom_sf"/>
</dbReference>
<dbReference type="GO" id="GO:0004252">
    <property type="term" value="F:serine-type endopeptidase activity"/>
    <property type="evidence" value="ECO:0007669"/>
    <property type="project" value="TreeGrafter"/>
</dbReference>
<dbReference type="GO" id="GO:0005886">
    <property type="term" value="C:plasma membrane"/>
    <property type="evidence" value="ECO:0007669"/>
    <property type="project" value="TreeGrafter"/>
</dbReference>